<keyword evidence="2" id="KW-0732">Signal</keyword>
<accession>A0ABP4ES46</accession>
<reference evidence="4" key="1">
    <citation type="journal article" date="2019" name="Int. J. Syst. Evol. Microbiol.">
        <title>The Global Catalogue of Microorganisms (GCM) 10K type strain sequencing project: providing services to taxonomists for standard genome sequencing and annotation.</title>
        <authorList>
            <consortium name="The Broad Institute Genomics Platform"/>
            <consortium name="The Broad Institute Genome Sequencing Center for Infectious Disease"/>
            <person name="Wu L."/>
            <person name="Ma J."/>
        </authorList>
    </citation>
    <scope>NUCLEOTIDE SEQUENCE [LARGE SCALE GENOMIC DNA]</scope>
    <source>
        <strain evidence="4">JCM 11813</strain>
    </source>
</reference>
<feature type="chain" id="PRO_5047279081" description="Lipoprotein" evidence="2">
    <location>
        <begin position="18"/>
        <end position="189"/>
    </location>
</feature>
<dbReference type="EMBL" id="BAAAJE010000002">
    <property type="protein sequence ID" value="GAA1128598.1"/>
    <property type="molecule type" value="Genomic_DNA"/>
</dbReference>
<evidence type="ECO:0000256" key="2">
    <source>
        <dbReference type="SAM" id="SignalP"/>
    </source>
</evidence>
<evidence type="ECO:0008006" key="5">
    <source>
        <dbReference type="Google" id="ProtNLM"/>
    </source>
</evidence>
<keyword evidence="4" id="KW-1185">Reference proteome</keyword>
<gene>
    <name evidence="3" type="ORF">GCM10009606_05350</name>
</gene>
<comment type="caution">
    <text evidence="3">The sequence shown here is derived from an EMBL/GenBank/DDBJ whole genome shotgun (WGS) entry which is preliminary data.</text>
</comment>
<evidence type="ECO:0000256" key="1">
    <source>
        <dbReference type="SAM" id="MobiDB-lite"/>
    </source>
</evidence>
<evidence type="ECO:0000313" key="3">
    <source>
        <dbReference type="EMBL" id="GAA1128598.1"/>
    </source>
</evidence>
<organism evidence="3 4">
    <name type="scientific">Nocardioides aquiterrae</name>
    <dbReference type="NCBI Taxonomy" id="203799"/>
    <lineage>
        <taxon>Bacteria</taxon>
        <taxon>Bacillati</taxon>
        <taxon>Actinomycetota</taxon>
        <taxon>Actinomycetes</taxon>
        <taxon>Propionibacteriales</taxon>
        <taxon>Nocardioidaceae</taxon>
        <taxon>Nocardioides</taxon>
    </lineage>
</organism>
<dbReference type="Proteomes" id="UP001499979">
    <property type="component" value="Unassembled WGS sequence"/>
</dbReference>
<name>A0ABP4ES46_9ACTN</name>
<feature type="region of interest" description="Disordered" evidence="1">
    <location>
        <begin position="20"/>
        <end position="41"/>
    </location>
</feature>
<evidence type="ECO:0000313" key="4">
    <source>
        <dbReference type="Proteomes" id="UP001499979"/>
    </source>
</evidence>
<sequence>MGGAVAATLGLALAATACSGGGSDDPGDAGPTGPAQATDHPVTTRVTFGKVTGTLAPQVRDRLAQQVGQVVTRWTEAAYLGGDYPRRDFSDSWPGFTAGAQREAHGDRALMSNEDIGDRIDGVVPHRSVVRLDVLAVKKHPVGITAHVFLGFGTTGDLEKEVRVKGRLFLTPTDGGWKVFGYDMTKGAV</sequence>
<proteinExistence type="predicted"/>
<protein>
    <recommendedName>
        <fullName evidence="5">Lipoprotein</fullName>
    </recommendedName>
</protein>
<feature type="signal peptide" evidence="2">
    <location>
        <begin position="1"/>
        <end position="17"/>
    </location>
</feature>
<feature type="compositionally biased region" description="Low complexity" evidence="1">
    <location>
        <begin position="28"/>
        <end position="38"/>
    </location>
</feature>